<comment type="caution">
    <text evidence="2">The sequence shown here is derived from an EMBL/GenBank/DDBJ whole genome shotgun (WGS) entry which is preliminary data.</text>
</comment>
<dbReference type="RefSeq" id="WP_134448979.1">
    <property type="nucleotide sequence ID" value="NZ_SOFS01000015.1"/>
</dbReference>
<feature type="signal peptide" evidence="1">
    <location>
        <begin position="1"/>
        <end position="33"/>
    </location>
</feature>
<dbReference type="PANTHER" id="PTHR43649">
    <property type="entry name" value="ARABINOSE-BINDING PROTEIN-RELATED"/>
    <property type="match status" value="1"/>
</dbReference>
<reference evidence="2 3" key="1">
    <citation type="submission" date="2019-03" db="EMBL/GenBank/DDBJ databases">
        <title>Genomics of glacier-inhabiting Cryobacterium strains.</title>
        <authorList>
            <person name="Liu Q."/>
            <person name="Xin Y.-H."/>
        </authorList>
    </citation>
    <scope>NUCLEOTIDE SEQUENCE [LARGE SCALE GENOMIC DNA]</scope>
    <source>
        <strain evidence="2 3">MDB1-5</strain>
    </source>
</reference>
<gene>
    <name evidence="2" type="ORF">E3O46_05230</name>
</gene>
<dbReference type="Proteomes" id="UP000297604">
    <property type="component" value="Unassembled WGS sequence"/>
</dbReference>
<keyword evidence="3" id="KW-1185">Reference proteome</keyword>
<dbReference type="Pfam" id="PF01547">
    <property type="entry name" value="SBP_bac_1"/>
    <property type="match status" value="1"/>
</dbReference>
<keyword evidence="1" id="KW-0732">Signal</keyword>
<sequence length="434" mass="46064">MHSTARTRRVLAATAASAAVILALGACSSGGGAAGAATTAHGPITIWYSNNATEIAWGKQMVTAWNADHPNETVTAQEIPAGKSSEEVIGAAITAGNAPCLVYNTAPVAVPQFQKQGGLVDLSSFSDGDSYIKARSGDTATQYESTDGKFYQMPWKSNPVMIFYNKDMFAKAGLDPENPKLATYDEFLTASRALVSSGAAANAIYPSPTSEFYQSWFDFYPLYAAETGGKQLVEDGKATFTGDEGAKVADFWKTMYTEGLANKELYQGDSFADGKAAMSIVGPWAVPVYKDKVNWGAVPVPTSAGTSADKTYTFSDAKNVGMYTACKNQGTAWDVLKFSTSEAQDGQLLSLTGQMPIRSDLTTTYPDYFAANPAYVAFGDQAARTVEVPNVSNSVEVWQTFRDAYSKSVIFGQGDIASTLGGAADKINTLVSSK</sequence>
<dbReference type="EMBL" id="SOFS01000015">
    <property type="protein sequence ID" value="TFC21635.1"/>
    <property type="molecule type" value="Genomic_DNA"/>
</dbReference>
<dbReference type="Gene3D" id="3.40.190.10">
    <property type="entry name" value="Periplasmic binding protein-like II"/>
    <property type="match status" value="2"/>
</dbReference>
<dbReference type="PROSITE" id="PS51318">
    <property type="entry name" value="TAT"/>
    <property type="match status" value="1"/>
</dbReference>
<dbReference type="PANTHER" id="PTHR43649:SF13">
    <property type="entry name" value="CARBOHYDRATE ABC TRANSPORTER SUBSTRATE-BINDING PROTEIN"/>
    <property type="match status" value="1"/>
</dbReference>
<dbReference type="InterPro" id="IPR050490">
    <property type="entry name" value="Bact_solute-bd_prot1"/>
</dbReference>
<dbReference type="PROSITE" id="PS51257">
    <property type="entry name" value="PROKAR_LIPOPROTEIN"/>
    <property type="match status" value="1"/>
</dbReference>
<dbReference type="InterPro" id="IPR006059">
    <property type="entry name" value="SBP"/>
</dbReference>
<evidence type="ECO:0000256" key="1">
    <source>
        <dbReference type="SAM" id="SignalP"/>
    </source>
</evidence>
<proteinExistence type="predicted"/>
<dbReference type="SUPFAM" id="SSF53850">
    <property type="entry name" value="Periplasmic binding protein-like II"/>
    <property type="match status" value="1"/>
</dbReference>
<accession>A0ABY2IRM6</accession>
<dbReference type="InterPro" id="IPR006311">
    <property type="entry name" value="TAT_signal"/>
</dbReference>
<organism evidence="2 3">
    <name type="scientific">Cryobacterium glucosi</name>
    <dbReference type="NCBI Taxonomy" id="1259175"/>
    <lineage>
        <taxon>Bacteria</taxon>
        <taxon>Bacillati</taxon>
        <taxon>Actinomycetota</taxon>
        <taxon>Actinomycetes</taxon>
        <taxon>Micrococcales</taxon>
        <taxon>Microbacteriaceae</taxon>
        <taxon>Cryobacterium</taxon>
    </lineage>
</organism>
<feature type="chain" id="PRO_5045464028" evidence="1">
    <location>
        <begin position="34"/>
        <end position="434"/>
    </location>
</feature>
<evidence type="ECO:0000313" key="3">
    <source>
        <dbReference type="Proteomes" id="UP000297604"/>
    </source>
</evidence>
<evidence type="ECO:0000313" key="2">
    <source>
        <dbReference type="EMBL" id="TFC21635.1"/>
    </source>
</evidence>
<name>A0ABY2IRM6_9MICO</name>
<protein>
    <submittedName>
        <fullName evidence="2">Extracellular solute-binding protein</fullName>
    </submittedName>
</protein>